<dbReference type="EMBL" id="BAAARA010000008">
    <property type="protein sequence ID" value="GAA2349171.1"/>
    <property type="molecule type" value="Genomic_DNA"/>
</dbReference>
<protein>
    <submittedName>
        <fullName evidence="2">Trans-acting enoyl reductase family protein</fullName>
    </submittedName>
</protein>
<reference evidence="2 3" key="1">
    <citation type="journal article" date="2019" name="Int. J. Syst. Evol. Microbiol.">
        <title>The Global Catalogue of Microorganisms (GCM) 10K type strain sequencing project: providing services to taxonomists for standard genome sequencing and annotation.</title>
        <authorList>
            <consortium name="The Broad Institute Genomics Platform"/>
            <consortium name="The Broad Institute Genome Sequencing Center for Infectious Disease"/>
            <person name="Wu L."/>
            <person name="Ma J."/>
        </authorList>
    </citation>
    <scope>NUCLEOTIDE SEQUENCE [LARGE SCALE GENOMIC DNA]</scope>
    <source>
        <strain evidence="2 3">JCM 16221</strain>
    </source>
</reference>
<comment type="caution">
    <text evidence="2">The sequence shown here is derived from an EMBL/GenBank/DDBJ whole genome shotgun (WGS) entry which is preliminary data.</text>
</comment>
<dbReference type="SUPFAM" id="SSF51735">
    <property type="entry name" value="NAD(P)-binding Rossmann-fold domains"/>
    <property type="match status" value="1"/>
</dbReference>
<gene>
    <name evidence="2" type="ORF">GCM10009854_28450</name>
</gene>
<keyword evidence="3" id="KW-1185">Reference proteome</keyword>
<organism evidence="2 3">
    <name type="scientific">Saccharopolyspora halophila</name>
    <dbReference type="NCBI Taxonomy" id="405551"/>
    <lineage>
        <taxon>Bacteria</taxon>
        <taxon>Bacillati</taxon>
        <taxon>Actinomycetota</taxon>
        <taxon>Actinomycetes</taxon>
        <taxon>Pseudonocardiales</taxon>
        <taxon>Pseudonocardiaceae</taxon>
        <taxon>Saccharopolyspora</taxon>
    </lineage>
</organism>
<sequence length="349" mass="36398">MSWMIYGASGYTGRLIADLAIDRGERPVLAGRDPAKIAAMAAPRGLPYRTFDLSDPEEVAERLRDIDVVAHCAGPFSATSEPMISACLRSGTHYLDITGEIDVFEAAFARDAQAREAGVVLLPGSGFDVVPTDCLAALVAAELPDATRLDLAFQASGGISGGTLKSALEGAGMGGRARIDGDICAVPLAWRQRDVAFPSGQRRVTSLPWGDVSTAFHSTGIGTITTFTRLPGLDRMPARASGPSRALLGSAPVQRLGKAAIGALVRGPGRGHRSRSWVEVYAEATDDAGRTVSAALIGPDTYDLTADAVVRSIGALNAVSPRAGAHTPSTAFGPDFVRRLHGIKVVEPA</sequence>
<dbReference type="PANTHER" id="PTHR43781">
    <property type="entry name" value="SACCHAROPINE DEHYDROGENASE"/>
    <property type="match status" value="1"/>
</dbReference>
<dbReference type="Proteomes" id="UP001501218">
    <property type="component" value="Unassembled WGS sequence"/>
</dbReference>
<name>A0ABN3GDQ6_9PSEU</name>
<dbReference type="InterPro" id="IPR036291">
    <property type="entry name" value="NAD(P)-bd_dom_sf"/>
</dbReference>
<feature type="domain" description="Saccharopine dehydrogenase NADP binding" evidence="1">
    <location>
        <begin position="4"/>
        <end position="121"/>
    </location>
</feature>
<evidence type="ECO:0000259" key="1">
    <source>
        <dbReference type="Pfam" id="PF03435"/>
    </source>
</evidence>
<dbReference type="Gene3D" id="3.40.50.720">
    <property type="entry name" value="NAD(P)-binding Rossmann-like Domain"/>
    <property type="match status" value="1"/>
</dbReference>
<evidence type="ECO:0000313" key="2">
    <source>
        <dbReference type="EMBL" id="GAA2349171.1"/>
    </source>
</evidence>
<proteinExistence type="predicted"/>
<dbReference type="InterPro" id="IPR005097">
    <property type="entry name" value="Sacchrp_dh_NADP-bd"/>
</dbReference>
<dbReference type="RefSeq" id="WP_344131535.1">
    <property type="nucleotide sequence ID" value="NZ_BAAARA010000008.1"/>
</dbReference>
<dbReference type="Pfam" id="PF03435">
    <property type="entry name" value="Sacchrp_dh_NADP"/>
    <property type="match status" value="1"/>
</dbReference>
<accession>A0ABN3GDQ6</accession>
<evidence type="ECO:0000313" key="3">
    <source>
        <dbReference type="Proteomes" id="UP001501218"/>
    </source>
</evidence>
<dbReference type="PANTHER" id="PTHR43781:SF1">
    <property type="entry name" value="SACCHAROPINE DEHYDROGENASE"/>
    <property type="match status" value="1"/>
</dbReference>